<reference evidence="2 3" key="1">
    <citation type="submission" date="2020-02" db="EMBL/GenBank/DDBJ databases">
        <title>Comparative genomics of the hypocrealean fungal genus Beauvera.</title>
        <authorList>
            <person name="Showalter D.N."/>
            <person name="Bushley K.E."/>
            <person name="Rehner S.A."/>
        </authorList>
    </citation>
    <scope>NUCLEOTIDE SEQUENCE [LARGE SCALE GENOMIC DNA]</scope>
    <source>
        <strain evidence="2 3">ARSEF4384</strain>
    </source>
</reference>
<organism evidence="2 3">
    <name type="scientific">Beauveria asiatica</name>
    <dbReference type="NCBI Taxonomy" id="1069075"/>
    <lineage>
        <taxon>Eukaryota</taxon>
        <taxon>Fungi</taxon>
        <taxon>Dikarya</taxon>
        <taxon>Ascomycota</taxon>
        <taxon>Pezizomycotina</taxon>
        <taxon>Sordariomycetes</taxon>
        <taxon>Hypocreomycetidae</taxon>
        <taxon>Hypocreales</taxon>
        <taxon>Cordycipitaceae</taxon>
        <taxon>Beauveria</taxon>
    </lineage>
</organism>
<feature type="region of interest" description="Disordered" evidence="1">
    <location>
        <begin position="1"/>
        <end position="30"/>
    </location>
</feature>
<dbReference type="AlphaFoldDB" id="A0AAW0RL77"/>
<gene>
    <name evidence="2" type="ORF">G3M48_007926</name>
</gene>
<comment type="caution">
    <text evidence="2">The sequence shown here is derived from an EMBL/GenBank/DDBJ whole genome shotgun (WGS) entry which is preliminary data.</text>
</comment>
<protein>
    <submittedName>
        <fullName evidence="2">Uncharacterized protein</fullName>
    </submittedName>
</protein>
<keyword evidence="3" id="KW-1185">Reference proteome</keyword>
<feature type="compositionally biased region" description="Polar residues" evidence="1">
    <location>
        <begin position="1"/>
        <end position="10"/>
    </location>
</feature>
<evidence type="ECO:0000313" key="3">
    <source>
        <dbReference type="Proteomes" id="UP001397290"/>
    </source>
</evidence>
<name>A0AAW0RL77_9HYPO</name>
<accession>A0AAW0RL77</accession>
<feature type="region of interest" description="Disordered" evidence="1">
    <location>
        <begin position="119"/>
        <end position="173"/>
    </location>
</feature>
<dbReference type="EMBL" id="JAAHCF010000578">
    <property type="protein sequence ID" value="KAK8142957.1"/>
    <property type="molecule type" value="Genomic_DNA"/>
</dbReference>
<evidence type="ECO:0000313" key="2">
    <source>
        <dbReference type="EMBL" id="KAK8142957.1"/>
    </source>
</evidence>
<sequence length="191" mass="20416">MQSQNNTSGTMVKRAASEGLPNTPKNGNEAAGAQYNVVEHATQLHALLSGLPKLDITDKDSNICGGLLDISLARPLTDKYTERGAVHCEKEHDNANVAATPEGSIIPRGILGRLRIRASTPGKRRIHPMPHKQISVESRHSSQPGDGDEESGSTTTKATSHDGELSPHVEDQQTWEIFIGLGGSVPDNNNS</sequence>
<dbReference type="Proteomes" id="UP001397290">
    <property type="component" value="Unassembled WGS sequence"/>
</dbReference>
<evidence type="ECO:0000256" key="1">
    <source>
        <dbReference type="SAM" id="MobiDB-lite"/>
    </source>
</evidence>
<feature type="compositionally biased region" description="Basic and acidic residues" evidence="1">
    <location>
        <begin position="159"/>
        <end position="171"/>
    </location>
</feature>
<proteinExistence type="predicted"/>